<reference evidence="1" key="1">
    <citation type="submission" date="2019-08" db="EMBL/GenBank/DDBJ databases">
        <authorList>
            <person name="Kucharzyk K."/>
            <person name="Murdoch R.W."/>
            <person name="Higgins S."/>
            <person name="Loffler F."/>
        </authorList>
    </citation>
    <scope>NUCLEOTIDE SEQUENCE</scope>
</reference>
<comment type="caution">
    <text evidence="1">The sequence shown here is derived from an EMBL/GenBank/DDBJ whole genome shotgun (WGS) entry which is preliminary data.</text>
</comment>
<dbReference type="EMBL" id="VSSQ01073233">
    <property type="protein sequence ID" value="MPN24394.1"/>
    <property type="molecule type" value="Genomic_DNA"/>
</dbReference>
<accession>A0A645GKC6</accession>
<dbReference type="AlphaFoldDB" id="A0A645GKC6"/>
<gene>
    <name evidence="1" type="ORF">SDC9_171792</name>
</gene>
<organism evidence="1">
    <name type="scientific">bioreactor metagenome</name>
    <dbReference type="NCBI Taxonomy" id="1076179"/>
    <lineage>
        <taxon>unclassified sequences</taxon>
        <taxon>metagenomes</taxon>
        <taxon>ecological metagenomes</taxon>
    </lineage>
</organism>
<name>A0A645GKC6_9ZZZZ</name>
<evidence type="ECO:0000313" key="1">
    <source>
        <dbReference type="EMBL" id="MPN24394.1"/>
    </source>
</evidence>
<protein>
    <submittedName>
        <fullName evidence="1">Uncharacterized protein</fullName>
    </submittedName>
</protein>
<sequence length="195" mass="22322">MLRGIKFLGLRRQPAKFYPLWAKVLHNCSLYKPGMPDPCPTVVKQRKQRLHCFLRAVRQLPRNAPQYFDLLVGTMAVQQNNVAKPHVTKHLRLAAEYLFKQLFGPVKAFHAVLGKVHPYDVLFTCEPQFLQHLRAARCFCANIQRWQYNAPGLLRRALCNGVCIKGVHAHCHMRAMPLHAAHRQVSNSTAVPLCQ</sequence>
<proteinExistence type="predicted"/>